<evidence type="ECO:0000313" key="2">
    <source>
        <dbReference type="Proteomes" id="UP001497700"/>
    </source>
</evidence>
<keyword evidence="2" id="KW-1185">Reference proteome</keyword>
<name>A0ACB9Z3A0_9PEZI</name>
<accession>A0ACB9Z3A0</accession>
<organism evidence="1 2">
    <name type="scientific">Hypoxylon rubiginosum</name>
    <dbReference type="NCBI Taxonomy" id="110542"/>
    <lineage>
        <taxon>Eukaryota</taxon>
        <taxon>Fungi</taxon>
        <taxon>Dikarya</taxon>
        <taxon>Ascomycota</taxon>
        <taxon>Pezizomycotina</taxon>
        <taxon>Sordariomycetes</taxon>
        <taxon>Xylariomycetidae</taxon>
        <taxon>Xylariales</taxon>
        <taxon>Hypoxylaceae</taxon>
        <taxon>Hypoxylon</taxon>
    </lineage>
</organism>
<dbReference type="Proteomes" id="UP001497700">
    <property type="component" value="Unassembled WGS sequence"/>
</dbReference>
<dbReference type="EMBL" id="MU393462">
    <property type="protein sequence ID" value="KAI4866182.1"/>
    <property type="molecule type" value="Genomic_DNA"/>
</dbReference>
<sequence>MGNSLSAEAPWRGHRTSQKLSKPKTSNPTAAGLLNPNGASNPACSSPAARRLSLPNAPSPAPLPDLPETDYALTTNVVDGKRETESGNRFSRMLFRSNTSKEVPRHRQRSSSIGISNSQQGRWSSRANSLRNGSEEVLNYGYAPQGALSINGSRTSFNYDIGSYEAQRLLNLVEVPSHESESVISENRMHISEAMREDIKGRRPSIPDTNALMTRANSEISLYTPMRRRSLMTTPGVATREVRPDPSSPRGRTRYSLPSTPSRRQSIESTGAGIVGIPPLPISSDPIPRALTPCEAEYKQTGAFKLGTLRITNGSPARSPARDPNDKSTEGSSEVGPIGDYFETVQVVPDSSTEVEPSGIVTQKVGNPNTSSYSRPSERLGPEAVDREPATQSQVPSQLLIDDGMLKVPQMQVTSKHTAVEDELFDDEQNEYSSIEILDVRIDTSAKSLPARPKLSTERRNSKEISRSDSGIASPASEYSHAPLSKADSGYSSSVSLRSFSLRPPVPDKDRTSDVEVEVMPNTGTQQSTESRQLEISSSPIMVASVNVTEPFHGASPPPVPTKDSHLVTPGCSHASGEPSPSFQQNSKRWSTWDNSQMPQRVLSPSDNVRSQSNNLIESHRTSLLNPTAGPSSNSTLSISTGFRKPGKLQRFLSGGRTSLIVHSTHPTEYSSIPSVSRDMHVKLQSHSGRLPVSFRRLALKSAASKETLGTILSVGSAELLQDDDVPSNNPSGQSRGLDHKGTPISIESAIVNTVSATFAKKPIPRKPVPVRNKESVMRELTKPQRITEKISRDNIIKSASWHGTNGSTTLARENERVRYSVPSIRLTRSNTMTGQAKGNGESAYASGRRSYDFGQGKSHSTTSLELPPASSRAKLSKSPPPVSMRTRNMGSLRIPPPPRAQSTPPENMKWSGRPTFSRRGSRDENFTIPEVAGTSAPNHPMVSRRSSRENMHSYPPAQAYRYGDTPPLTAANNFQPMGHRMQAPALSRRPSWDVQVNHGPSLSRRPSSENYSRRSSLASQSSQHSSGTTRSNFSRQQHHSYPNLPSLQRRSSYDDYHLVPQDSGIRDNGPYPSISRNGQAYVSDPLSGRTMSMPQQWDQPVLHPSHTPRHHYRNRSLDHNGNPAPYRVLHSYHSPAYKHVPIWG</sequence>
<reference evidence="1 2" key="1">
    <citation type="journal article" date="2022" name="New Phytol.">
        <title>Ecological generalism drives hyperdiversity of secondary metabolite gene clusters in xylarialean endophytes.</title>
        <authorList>
            <person name="Franco M.E.E."/>
            <person name="Wisecaver J.H."/>
            <person name="Arnold A.E."/>
            <person name="Ju Y.M."/>
            <person name="Slot J.C."/>
            <person name="Ahrendt S."/>
            <person name="Moore L.P."/>
            <person name="Eastman K.E."/>
            <person name="Scott K."/>
            <person name="Konkel Z."/>
            <person name="Mondo S.J."/>
            <person name="Kuo A."/>
            <person name="Hayes R.D."/>
            <person name="Haridas S."/>
            <person name="Andreopoulos B."/>
            <person name="Riley R."/>
            <person name="LaButti K."/>
            <person name="Pangilinan J."/>
            <person name="Lipzen A."/>
            <person name="Amirebrahimi M."/>
            <person name="Yan J."/>
            <person name="Adam C."/>
            <person name="Keymanesh K."/>
            <person name="Ng V."/>
            <person name="Louie K."/>
            <person name="Northen T."/>
            <person name="Drula E."/>
            <person name="Henrissat B."/>
            <person name="Hsieh H.M."/>
            <person name="Youens-Clark K."/>
            <person name="Lutzoni F."/>
            <person name="Miadlikowska J."/>
            <person name="Eastwood D.C."/>
            <person name="Hamelin R.C."/>
            <person name="Grigoriev I.V."/>
            <person name="U'Ren J.M."/>
        </authorList>
    </citation>
    <scope>NUCLEOTIDE SEQUENCE [LARGE SCALE GENOMIC DNA]</scope>
    <source>
        <strain evidence="1 2">CBS 119005</strain>
    </source>
</reference>
<comment type="caution">
    <text evidence="1">The sequence shown here is derived from an EMBL/GenBank/DDBJ whole genome shotgun (WGS) entry which is preliminary data.</text>
</comment>
<evidence type="ECO:0000313" key="1">
    <source>
        <dbReference type="EMBL" id="KAI4866182.1"/>
    </source>
</evidence>
<protein>
    <submittedName>
        <fullName evidence="1">Uncharacterized protein</fullName>
    </submittedName>
</protein>
<proteinExistence type="predicted"/>
<gene>
    <name evidence="1" type="ORF">F4820DRAFT_417836</name>
</gene>